<accession>A0A0A8ZEN5</accession>
<proteinExistence type="predicted"/>
<protein>
    <submittedName>
        <fullName evidence="1">Uncharacterized protein</fullName>
    </submittedName>
</protein>
<evidence type="ECO:0000313" key="1">
    <source>
        <dbReference type="EMBL" id="JAD37276.1"/>
    </source>
</evidence>
<reference evidence="1" key="1">
    <citation type="submission" date="2014-09" db="EMBL/GenBank/DDBJ databases">
        <authorList>
            <person name="Magalhaes I.L.F."/>
            <person name="Oliveira U."/>
            <person name="Santos F.R."/>
            <person name="Vidigal T.H.D.A."/>
            <person name="Brescovit A.D."/>
            <person name="Santos A.J."/>
        </authorList>
    </citation>
    <scope>NUCLEOTIDE SEQUENCE</scope>
    <source>
        <tissue evidence="1">Shoot tissue taken approximately 20 cm above the soil surface</tissue>
    </source>
</reference>
<reference evidence="1" key="2">
    <citation type="journal article" date="2015" name="Data Brief">
        <title>Shoot transcriptome of the giant reed, Arundo donax.</title>
        <authorList>
            <person name="Barrero R.A."/>
            <person name="Guerrero F.D."/>
            <person name="Moolhuijzen P."/>
            <person name="Goolsby J.A."/>
            <person name="Tidwell J."/>
            <person name="Bellgard S.E."/>
            <person name="Bellgard M.I."/>
        </authorList>
    </citation>
    <scope>NUCLEOTIDE SEQUENCE</scope>
    <source>
        <tissue evidence="1">Shoot tissue taken approximately 20 cm above the soil surface</tissue>
    </source>
</reference>
<organism evidence="1">
    <name type="scientific">Arundo donax</name>
    <name type="common">Giant reed</name>
    <name type="synonym">Donax arundinaceus</name>
    <dbReference type="NCBI Taxonomy" id="35708"/>
    <lineage>
        <taxon>Eukaryota</taxon>
        <taxon>Viridiplantae</taxon>
        <taxon>Streptophyta</taxon>
        <taxon>Embryophyta</taxon>
        <taxon>Tracheophyta</taxon>
        <taxon>Spermatophyta</taxon>
        <taxon>Magnoliopsida</taxon>
        <taxon>Liliopsida</taxon>
        <taxon>Poales</taxon>
        <taxon>Poaceae</taxon>
        <taxon>PACMAD clade</taxon>
        <taxon>Arundinoideae</taxon>
        <taxon>Arundineae</taxon>
        <taxon>Arundo</taxon>
    </lineage>
</organism>
<sequence>MLRGLRPQHLDTRISNCILSDRLDDG</sequence>
<name>A0A0A8ZEN5_ARUDO</name>
<dbReference type="AlphaFoldDB" id="A0A0A8ZEN5"/>
<dbReference type="EMBL" id="GBRH01260619">
    <property type="protein sequence ID" value="JAD37276.1"/>
    <property type="molecule type" value="Transcribed_RNA"/>
</dbReference>